<reference evidence="2" key="2">
    <citation type="journal article" date="2015" name="Data Brief">
        <title>Shoot transcriptome of the giant reed, Arundo donax.</title>
        <authorList>
            <person name="Barrero R.A."/>
            <person name="Guerrero F.D."/>
            <person name="Moolhuijzen P."/>
            <person name="Goolsby J.A."/>
            <person name="Tidwell J."/>
            <person name="Bellgard S.E."/>
            <person name="Bellgard M.I."/>
        </authorList>
    </citation>
    <scope>NUCLEOTIDE SEQUENCE</scope>
    <source>
        <tissue evidence="2">Shoot tissue taken approximately 20 cm above the soil surface</tissue>
    </source>
</reference>
<organism evidence="2">
    <name type="scientific">Arundo donax</name>
    <name type="common">Giant reed</name>
    <name type="synonym">Donax arundinaceus</name>
    <dbReference type="NCBI Taxonomy" id="35708"/>
    <lineage>
        <taxon>Eukaryota</taxon>
        <taxon>Viridiplantae</taxon>
        <taxon>Streptophyta</taxon>
        <taxon>Embryophyta</taxon>
        <taxon>Tracheophyta</taxon>
        <taxon>Spermatophyta</taxon>
        <taxon>Magnoliopsida</taxon>
        <taxon>Liliopsida</taxon>
        <taxon>Poales</taxon>
        <taxon>Poaceae</taxon>
        <taxon>PACMAD clade</taxon>
        <taxon>Arundinoideae</taxon>
        <taxon>Arundineae</taxon>
        <taxon>Arundo</taxon>
    </lineage>
</organism>
<reference evidence="2" key="1">
    <citation type="submission" date="2014-09" db="EMBL/GenBank/DDBJ databases">
        <authorList>
            <person name="Magalhaes I.L.F."/>
            <person name="Oliveira U."/>
            <person name="Santos F.R."/>
            <person name="Vidigal T.H.D.A."/>
            <person name="Brescovit A.D."/>
            <person name="Santos A.J."/>
        </authorList>
    </citation>
    <scope>NUCLEOTIDE SEQUENCE</scope>
    <source>
        <tissue evidence="2">Shoot tissue taken approximately 20 cm above the soil surface</tissue>
    </source>
</reference>
<evidence type="ECO:0000256" key="1">
    <source>
        <dbReference type="SAM" id="MobiDB-lite"/>
    </source>
</evidence>
<proteinExistence type="predicted"/>
<accession>A0A0A9B3H1</accession>
<feature type="region of interest" description="Disordered" evidence="1">
    <location>
        <begin position="8"/>
        <end position="43"/>
    </location>
</feature>
<protein>
    <submittedName>
        <fullName evidence="2">Uncharacterized protein</fullName>
    </submittedName>
</protein>
<name>A0A0A9B3H1_ARUDO</name>
<feature type="compositionally biased region" description="Polar residues" evidence="1">
    <location>
        <begin position="18"/>
        <end position="33"/>
    </location>
</feature>
<dbReference type="EMBL" id="GBRH01242190">
    <property type="protein sequence ID" value="JAD55705.1"/>
    <property type="molecule type" value="Transcribed_RNA"/>
</dbReference>
<dbReference type="AlphaFoldDB" id="A0A0A9B3H1"/>
<evidence type="ECO:0000313" key="2">
    <source>
        <dbReference type="EMBL" id="JAD55705.1"/>
    </source>
</evidence>
<sequence>MRAVLIVLPTNLPKRTPNRSSLTPQAPTNTSFPSAAGDGVREI</sequence>